<evidence type="ECO:0000313" key="1">
    <source>
        <dbReference type="Proteomes" id="UP000085678"/>
    </source>
</evidence>
<dbReference type="GeneID" id="106175563"/>
<dbReference type="Proteomes" id="UP000085678">
    <property type="component" value="Unplaced"/>
</dbReference>
<keyword evidence="1" id="KW-1185">Reference proteome</keyword>
<dbReference type="RefSeq" id="XP_013413085.1">
    <property type="nucleotide sequence ID" value="XM_013557631.1"/>
</dbReference>
<dbReference type="AlphaFoldDB" id="A0A1S3JRU9"/>
<reference evidence="2" key="1">
    <citation type="submission" date="2025-08" db="UniProtKB">
        <authorList>
            <consortium name="RefSeq"/>
        </authorList>
    </citation>
    <scope>IDENTIFICATION</scope>
    <source>
        <tissue evidence="2">Gonads</tissue>
    </source>
</reference>
<accession>A0A1S3JRU9</accession>
<dbReference type="InParanoid" id="A0A1S3JRU9"/>
<evidence type="ECO:0000313" key="2">
    <source>
        <dbReference type="RefSeq" id="XP_013413085.1"/>
    </source>
</evidence>
<name>A0A1S3JRU9_LINAN</name>
<sequence length="157" mass="17892">MVCLRGGCIGEASKPYGVSLSSKTLKENKRKEKGDETLKTRNVKTNRLDSKEYSDLIVLGLPWNSTEDLASQSTWHRFSSVPMRHTWRCHWSRILGATTPQPRPKCCGCGTKRPSYRLRQGSFPEIMLERRNHQSSPKCANVQHYMSLATSPCSHFH</sequence>
<gene>
    <name evidence="2" type="primary">LOC106175563</name>
</gene>
<protein>
    <submittedName>
        <fullName evidence="2">Uncharacterized protein LOC106175563</fullName>
    </submittedName>
</protein>
<organism evidence="1 2">
    <name type="scientific">Lingula anatina</name>
    <name type="common">Brachiopod</name>
    <name type="synonym">Lingula unguis</name>
    <dbReference type="NCBI Taxonomy" id="7574"/>
    <lineage>
        <taxon>Eukaryota</taxon>
        <taxon>Metazoa</taxon>
        <taxon>Spiralia</taxon>
        <taxon>Lophotrochozoa</taxon>
        <taxon>Brachiopoda</taxon>
        <taxon>Linguliformea</taxon>
        <taxon>Lingulata</taxon>
        <taxon>Lingulida</taxon>
        <taxon>Linguloidea</taxon>
        <taxon>Lingulidae</taxon>
        <taxon>Lingula</taxon>
    </lineage>
</organism>
<proteinExistence type="predicted"/>
<dbReference type="KEGG" id="lak:106175563"/>